<sequence>MPWHAFTRSCIARSCDPSSGQQAKAACGRGLSQKACIPFPGVSTFTCAVVWSTSSEGTDQTQSKLQGCASSLEGIVTSVRVARQLDVLMGRSPRRMHD</sequence>
<dbReference type="Proteomes" id="UP001465755">
    <property type="component" value="Unassembled WGS sequence"/>
</dbReference>
<keyword evidence="2" id="KW-1185">Reference proteome</keyword>
<accession>A0AAW1NLN9</accession>
<organism evidence="1 2">
    <name type="scientific">Symbiochloris irregularis</name>
    <dbReference type="NCBI Taxonomy" id="706552"/>
    <lineage>
        <taxon>Eukaryota</taxon>
        <taxon>Viridiplantae</taxon>
        <taxon>Chlorophyta</taxon>
        <taxon>core chlorophytes</taxon>
        <taxon>Trebouxiophyceae</taxon>
        <taxon>Trebouxiales</taxon>
        <taxon>Trebouxiaceae</taxon>
        <taxon>Symbiochloris</taxon>
    </lineage>
</organism>
<dbReference type="AlphaFoldDB" id="A0AAW1NLN9"/>
<gene>
    <name evidence="1" type="ORF">WJX73_009219</name>
</gene>
<comment type="caution">
    <text evidence="1">The sequence shown here is derived from an EMBL/GenBank/DDBJ whole genome shotgun (WGS) entry which is preliminary data.</text>
</comment>
<proteinExistence type="predicted"/>
<name>A0AAW1NLN9_9CHLO</name>
<dbReference type="EMBL" id="JALJOQ010000296">
    <property type="protein sequence ID" value="KAK9785677.1"/>
    <property type="molecule type" value="Genomic_DNA"/>
</dbReference>
<evidence type="ECO:0000313" key="1">
    <source>
        <dbReference type="EMBL" id="KAK9785677.1"/>
    </source>
</evidence>
<reference evidence="1 2" key="1">
    <citation type="journal article" date="2024" name="Nat. Commun.">
        <title>Phylogenomics reveals the evolutionary origins of lichenization in chlorophyte algae.</title>
        <authorList>
            <person name="Puginier C."/>
            <person name="Libourel C."/>
            <person name="Otte J."/>
            <person name="Skaloud P."/>
            <person name="Haon M."/>
            <person name="Grisel S."/>
            <person name="Petersen M."/>
            <person name="Berrin J.G."/>
            <person name="Delaux P.M."/>
            <person name="Dal Grande F."/>
            <person name="Keller J."/>
        </authorList>
    </citation>
    <scope>NUCLEOTIDE SEQUENCE [LARGE SCALE GENOMIC DNA]</scope>
    <source>
        <strain evidence="1 2">SAG 2036</strain>
    </source>
</reference>
<protein>
    <submittedName>
        <fullName evidence="1">Uncharacterized protein</fullName>
    </submittedName>
</protein>
<evidence type="ECO:0000313" key="2">
    <source>
        <dbReference type="Proteomes" id="UP001465755"/>
    </source>
</evidence>